<reference evidence="2 3" key="1">
    <citation type="submission" date="2019-03" db="EMBL/GenBank/DDBJ databases">
        <title>Draft Genome Sequence of Massilia arenosa sp. nov., a Novel Massilia Species Isolated from a Sandy-loam Maize Soil.</title>
        <authorList>
            <person name="Raths R."/>
            <person name="Peta V."/>
            <person name="Bucking H."/>
        </authorList>
    </citation>
    <scope>NUCLEOTIDE SEQUENCE [LARGE SCALE GENOMIC DNA]</scope>
    <source>
        <strain evidence="2 3">MC02</strain>
    </source>
</reference>
<keyword evidence="1" id="KW-0732">Signal</keyword>
<evidence type="ECO:0000256" key="1">
    <source>
        <dbReference type="SAM" id="SignalP"/>
    </source>
</evidence>
<dbReference type="Proteomes" id="UP000298438">
    <property type="component" value="Unassembled WGS sequence"/>
</dbReference>
<organism evidence="2 3">
    <name type="scientific">Zemynaea arenosa</name>
    <dbReference type="NCBI Taxonomy" id="2561931"/>
    <lineage>
        <taxon>Bacteria</taxon>
        <taxon>Pseudomonadati</taxon>
        <taxon>Pseudomonadota</taxon>
        <taxon>Betaproteobacteria</taxon>
        <taxon>Burkholderiales</taxon>
        <taxon>Oxalobacteraceae</taxon>
        <taxon>Telluria group</taxon>
        <taxon>Zemynaea</taxon>
    </lineage>
</organism>
<dbReference type="EMBL" id="SPVF01000010">
    <property type="protein sequence ID" value="TFW30021.1"/>
    <property type="molecule type" value="Genomic_DNA"/>
</dbReference>
<evidence type="ECO:0000313" key="2">
    <source>
        <dbReference type="EMBL" id="TFW30021.1"/>
    </source>
</evidence>
<keyword evidence="3" id="KW-1185">Reference proteome</keyword>
<protein>
    <recommendedName>
        <fullName evidence="4">DUF1311 domain-containing protein</fullName>
    </recommendedName>
</protein>
<proteinExistence type="predicted"/>
<name>A0A4Y9STT3_9BURK</name>
<sequence>MKTTVAALAAMLFCAGAQAGVTQEQIDYWTLQYTGAELPQSLAQCGDPKIPDATFATRESSAVVERFTRWSACYQAAVDRLTLQGAPINNVPADVRFAMTVEQYRTAARRADVAYARAVDHIAAEAAPVIARFDAWAGRTAAWQRRAGWSSGITQMAASYSGGGANYNIVRAIR</sequence>
<evidence type="ECO:0008006" key="4">
    <source>
        <dbReference type="Google" id="ProtNLM"/>
    </source>
</evidence>
<dbReference type="RefSeq" id="WP_135205333.1">
    <property type="nucleotide sequence ID" value="NZ_SPVF01000010.1"/>
</dbReference>
<dbReference type="AlphaFoldDB" id="A0A4Y9STT3"/>
<comment type="caution">
    <text evidence="2">The sequence shown here is derived from an EMBL/GenBank/DDBJ whole genome shotgun (WGS) entry which is preliminary data.</text>
</comment>
<evidence type="ECO:0000313" key="3">
    <source>
        <dbReference type="Proteomes" id="UP000298438"/>
    </source>
</evidence>
<dbReference type="OrthoDB" id="8703429at2"/>
<feature type="signal peptide" evidence="1">
    <location>
        <begin position="1"/>
        <end position="19"/>
    </location>
</feature>
<feature type="chain" id="PRO_5021184837" description="DUF1311 domain-containing protein" evidence="1">
    <location>
        <begin position="20"/>
        <end position="174"/>
    </location>
</feature>
<accession>A0A4Y9STT3</accession>
<gene>
    <name evidence="2" type="ORF">E4L96_00755</name>
</gene>